<evidence type="ECO:0000256" key="2">
    <source>
        <dbReference type="ARBA" id="ARBA00022676"/>
    </source>
</evidence>
<reference evidence="9 10" key="1">
    <citation type="journal article" date="2023" name="bioRxiv">
        <title>Genome report: Whole genome sequence and annotation of Penstemon davidsonii.</title>
        <authorList>
            <person name="Ostevik K.L."/>
            <person name="Alabady M."/>
            <person name="Zhang M."/>
            <person name="Rausher M.D."/>
        </authorList>
    </citation>
    <scope>NUCLEOTIDE SEQUENCE [LARGE SCALE GENOMIC DNA]</scope>
    <source>
        <strain evidence="9">DNT005</strain>
        <tissue evidence="9">Whole leaf</tissue>
    </source>
</reference>
<keyword evidence="4" id="KW-0812">Transmembrane</keyword>
<dbReference type="EC" id="2.4.1.-" evidence="8"/>
<evidence type="ECO:0000313" key="10">
    <source>
        <dbReference type="Proteomes" id="UP001291926"/>
    </source>
</evidence>
<gene>
    <name evidence="9" type="ORF">RD792_014945</name>
</gene>
<accession>A0ABR0CQQ3</accession>
<comment type="caution">
    <text evidence="9">The sequence shown here is derived from an EMBL/GenBank/DDBJ whole genome shotgun (WGS) entry which is preliminary data.</text>
</comment>
<dbReference type="InterPro" id="IPR005599">
    <property type="entry name" value="GPI_mannosylTrfase"/>
</dbReference>
<evidence type="ECO:0000256" key="7">
    <source>
        <dbReference type="ARBA" id="ARBA00023136"/>
    </source>
</evidence>
<evidence type="ECO:0000313" key="9">
    <source>
        <dbReference type="EMBL" id="KAK4479431.1"/>
    </source>
</evidence>
<organism evidence="9 10">
    <name type="scientific">Penstemon davidsonii</name>
    <dbReference type="NCBI Taxonomy" id="160366"/>
    <lineage>
        <taxon>Eukaryota</taxon>
        <taxon>Viridiplantae</taxon>
        <taxon>Streptophyta</taxon>
        <taxon>Embryophyta</taxon>
        <taxon>Tracheophyta</taxon>
        <taxon>Spermatophyta</taxon>
        <taxon>Magnoliopsida</taxon>
        <taxon>eudicotyledons</taxon>
        <taxon>Gunneridae</taxon>
        <taxon>Pentapetalae</taxon>
        <taxon>asterids</taxon>
        <taxon>lamiids</taxon>
        <taxon>Lamiales</taxon>
        <taxon>Plantaginaceae</taxon>
        <taxon>Cheloneae</taxon>
        <taxon>Penstemon</taxon>
    </lineage>
</organism>
<keyword evidence="3" id="KW-0808">Transferase</keyword>
<evidence type="ECO:0000256" key="4">
    <source>
        <dbReference type="ARBA" id="ARBA00022692"/>
    </source>
</evidence>
<protein>
    <recommendedName>
        <fullName evidence="8">Mannosyltransferase</fullName>
        <ecNumber evidence="8">2.4.1.-</ecNumber>
    </recommendedName>
</protein>
<proteinExistence type="inferred from homology"/>
<evidence type="ECO:0000256" key="5">
    <source>
        <dbReference type="ARBA" id="ARBA00022824"/>
    </source>
</evidence>
<evidence type="ECO:0000256" key="6">
    <source>
        <dbReference type="ARBA" id="ARBA00022989"/>
    </source>
</evidence>
<name>A0ABR0CQQ3_9LAMI</name>
<evidence type="ECO:0000256" key="3">
    <source>
        <dbReference type="ARBA" id="ARBA00022679"/>
    </source>
</evidence>
<keyword evidence="5 8" id="KW-0256">Endoplasmic reticulum</keyword>
<dbReference type="Proteomes" id="UP001291926">
    <property type="component" value="Unassembled WGS sequence"/>
</dbReference>
<dbReference type="PANTHER" id="PTHR22760:SF4">
    <property type="entry name" value="GPI MANNOSYLTRANSFERASE 3"/>
    <property type="match status" value="1"/>
</dbReference>
<sequence>MRQRKKPSIPSSTDNDIKQKLTFSPSLNKIFVLCLVTRIINSLLVQTYFNPDEHWQALEVAHRITFGYGYLTWEWKKSLRSYLHPVLFAALYKVLAYFNLDTPLFMVI</sequence>
<dbReference type="Pfam" id="PF03901">
    <property type="entry name" value="Glyco_transf_22"/>
    <property type="match status" value="1"/>
</dbReference>
<comment type="subcellular location">
    <subcellularLocation>
        <location evidence="1 8">Endoplasmic reticulum membrane</location>
        <topology evidence="1 8">Multi-pass membrane protein</topology>
    </subcellularLocation>
</comment>
<dbReference type="EMBL" id="JAYDYQ010002687">
    <property type="protein sequence ID" value="KAK4479431.1"/>
    <property type="molecule type" value="Genomic_DNA"/>
</dbReference>
<keyword evidence="6" id="KW-1133">Transmembrane helix</keyword>
<comment type="similarity">
    <text evidence="8">Belongs to the glycosyltransferase 22 family.</text>
</comment>
<evidence type="ECO:0000256" key="8">
    <source>
        <dbReference type="RuleBase" id="RU363075"/>
    </source>
</evidence>
<keyword evidence="7" id="KW-0472">Membrane</keyword>
<evidence type="ECO:0000256" key="1">
    <source>
        <dbReference type="ARBA" id="ARBA00004477"/>
    </source>
</evidence>
<dbReference type="PANTHER" id="PTHR22760">
    <property type="entry name" value="GLYCOSYLTRANSFERASE"/>
    <property type="match status" value="1"/>
</dbReference>
<keyword evidence="2 8" id="KW-0328">Glycosyltransferase</keyword>
<keyword evidence="10" id="KW-1185">Reference proteome</keyword>